<dbReference type="Pfam" id="PF10698">
    <property type="entry name" value="DUF2505"/>
    <property type="match status" value="1"/>
</dbReference>
<reference evidence="1" key="1">
    <citation type="submission" date="2022-08" db="EMBL/GenBank/DDBJ databases">
        <title>Whole genome sequencing of non-tuberculosis mycobacteria type-strains.</title>
        <authorList>
            <person name="Igarashi Y."/>
            <person name="Osugi A."/>
            <person name="Mitarai S."/>
        </authorList>
    </citation>
    <scope>NUCLEOTIDE SEQUENCE</scope>
    <source>
        <strain evidence="1">DSM 45127</strain>
    </source>
</reference>
<gene>
    <name evidence="1" type="ORF">MKK62_11005</name>
</gene>
<dbReference type="EMBL" id="CP092488">
    <property type="protein sequence ID" value="UMB71698.1"/>
    <property type="molecule type" value="Genomic_DNA"/>
</dbReference>
<evidence type="ECO:0000313" key="2">
    <source>
        <dbReference type="Proteomes" id="UP001055336"/>
    </source>
</evidence>
<proteinExistence type="predicted"/>
<dbReference type="SUPFAM" id="SSF55961">
    <property type="entry name" value="Bet v1-like"/>
    <property type="match status" value="1"/>
</dbReference>
<organism evidence="1 2">
    <name type="scientific">Mycobacterium paraterrae</name>
    <dbReference type="NCBI Taxonomy" id="577492"/>
    <lineage>
        <taxon>Bacteria</taxon>
        <taxon>Bacillati</taxon>
        <taxon>Actinomycetota</taxon>
        <taxon>Actinomycetes</taxon>
        <taxon>Mycobacteriales</taxon>
        <taxon>Mycobacteriaceae</taxon>
        <taxon>Mycobacterium</taxon>
    </lineage>
</organism>
<dbReference type="Proteomes" id="UP001055336">
    <property type="component" value="Chromosome"/>
</dbReference>
<sequence length="168" mass="17756">MSRSLTLSLDAPVGVDEILVAFADVDYWRARLAAFDGGTATLDGLTVDPDRAVTAQLTVSLFANRLPKVVTALVPGEFEMARTETWRPVGDGTARGAITVKVPGAPVSAVGTVSLVPAGSGSRLDFSTTVRVNIPLVGGQVESFIVSRLGEEISAVQRFTNNWIVTNR</sequence>
<accession>A0ABY3VQG4</accession>
<name>A0ABY3VQG4_9MYCO</name>
<keyword evidence="2" id="KW-1185">Reference proteome</keyword>
<dbReference type="InterPro" id="IPR019639">
    <property type="entry name" value="DUF2505"/>
</dbReference>
<protein>
    <submittedName>
        <fullName evidence="1">DUF2505 domain-containing protein</fullName>
    </submittedName>
</protein>
<evidence type="ECO:0000313" key="1">
    <source>
        <dbReference type="EMBL" id="UMB71698.1"/>
    </source>
</evidence>
<dbReference type="RefSeq" id="WP_240263422.1">
    <property type="nucleotide sequence ID" value="NZ_CP092488.2"/>
</dbReference>